<dbReference type="EMBL" id="JAPFFI010000018">
    <property type="protein sequence ID" value="KAJ6349071.1"/>
    <property type="molecule type" value="Genomic_DNA"/>
</dbReference>
<organism evidence="2 3">
    <name type="scientific">Salix suchowensis</name>
    <dbReference type="NCBI Taxonomy" id="1278906"/>
    <lineage>
        <taxon>Eukaryota</taxon>
        <taxon>Viridiplantae</taxon>
        <taxon>Streptophyta</taxon>
        <taxon>Embryophyta</taxon>
        <taxon>Tracheophyta</taxon>
        <taxon>Spermatophyta</taxon>
        <taxon>Magnoliopsida</taxon>
        <taxon>eudicotyledons</taxon>
        <taxon>Gunneridae</taxon>
        <taxon>Pentapetalae</taxon>
        <taxon>rosids</taxon>
        <taxon>fabids</taxon>
        <taxon>Malpighiales</taxon>
        <taxon>Salicaceae</taxon>
        <taxon>Saliceae</taxon>
        <taxon>Salix</taxon>
    </lineage>
</organism>
<keyword evidence="1" id="KW-0472">Membrane</keyword>
<reference evidence="2" key="1">
    <citation type="submission" date="2022-10" db="EMBL/GenBank/DDBJ databases">
        <authorList>
            <person name="Hyden B.L."/>
            <person name="Feng K."/>
            <person name="Yates T."/>
            <person name="Jawdy S."/>
            <person name="Smart L.B."/>
            <person name="Muchero W."/>
        </authorList>
    </citation>
    <scope>NUCLEOTIDE SEQUENCE</scope>
    <source>
        <tissue evidence="2">Shoot tip</tissue>
    </source>
</reference>
<feature type="transmembrane region" description="Helical" evidence="1">
    <location>
        <begin position="104"/>
        <end position="125"/>
    </location>
</feature>
<evidence type="ECO:0000313" key="2">
    <source>
        <dbReference type="EMBL" id="KAJ6349071.1"/>
    </source>
</evidence>
<accession>A0ABQ9AMA4</accession>
<evidence type="ECO:0000313" key="3">
    <source>
        <dbReference type="Proteomes" id="UP001141253"/>
    </source>
</evidence>
<keyword evidence="1" id="KW-0812">Transmembrane</keyword>
<name>A0ABQ9AMA4_9ROSI</name>
<proteinExistence type="predicted"/>
<keyword evidence="1" id="KW-1133">Transmembrane helix</keyword>
<protein>
    <submittedName>
        <fullName evidence="2">Uncharacterized protein</fullName>
    </submittedName>
</protein>
<dbReference type="Proteomes" id="UP001141253">
    <property type="component" value="Chromosome 19"/>
</dbReference>
<sequence>MFGKLSWGLFHEPRKLLEQIISAKCLSDGDIFNHVFRRDASHAWRAMLGKLSRGRFASRARFMILEDRVLSSVKAHLSSYRTSFMIVEDYIFIDFLANLQMVPLLLFALPLYAVILCNGSDIVLMDQRLRQILHKPDMFGG</sequence>
<reference evidence="2" key="2">
    <citation type="journal article" date="2023" name="Int. J. Mol. Sci.">
        <title>De Novo Assembly and Annotation of 11 Diverse Shrub Willow (Salix) Genomes Reveals Novel Gene Organization in Sex-Linked Regions.</title>
        <authorList>
            <person name="Hyden B."/>
            <person name="Feng K."/>
            <person name="Yates T.B."/>
            <person name="Jawdy S."/>
            <person name="Cereghino C."/>
            <person name="Smart L.B."/>
            <person name="Muchero W."/>
        </authorList>
    </citation>
    <scope>NUCLEOTIDE SEQUENCE</scope>
    <source>
        <tissue evidence="2">Shoot tip</tissue>
    </source>
</reference>
<comment type="caution">
    <text evidence="2">The sequence shown here is derived from an EMBL/GenBank/DDBJ whole genome shotgun (WGS) entry which is preliminary data.</text>
</comment>
<keyword evidence="3" id="KW-1185">Reference proteome</keyword>
<evidence type="ECO:0000256" key="1">
    <source>
        <dbReference type="SAM" id="Phobius"/>
    </source>
</evidence>
<gene>
    <name evidence="2" type="ORF">OIU77_006625</name>
</gene>